<dbReference type="OrthoDB" id="550391at2759"/>
<evidence type="ECO:0000256" key="1">
    <source>
        <dbReference type="SAM" id="MobiDB-lite"/>
    </source>
</evidence>
<organism evidence="2 3">
    <name type="scientific">Volvox reticuliferus</name>
    <dbReference type="NCBI Taxonomy" id="1737510"/>
    <lineage>
        <taxon>Eukaryota</taxon>
        <taxon>Viridiplantae</taxon>
        <taxon>Chlorophyta</taxon>
        <taxon>core chlorophytes</taxon>
        <taxon>Chlorophyceae</taxon>
        <taxon>CS clade</taxon>
        <taxon>Chlamydomonadales</taxon>
        <taxon>Volvocaceae</taxon>
        <taxon>Volvox</taxon>
    </lineage>
</organism>
<feature type="compositionally biased region" description="Pro residues" evidence="1">
    <location>
        <begin position="165"/>
        <end position="176"/>
    </location>
</feature>
<feature type="compositionally biased region" description="Low complexity" evidence="1">
    <location>
        <begin position="566"/>
        <end position="594"/>
    </location>
</feature>
<feature type="compositionally biased region" description="Low complexity" evidence="1">
    <location>
        <begin position="745"/>
        <end position="759"/>
    </location>
</feature>
<evidence type="ECO:0000313" key="2">
    <source>
        <dbReference type="EMBL" id="GIM14771.1"/>
    </source>
</evidence>
<feature type="compositionally biased region" description="Polar residues" evidence="1">
    <location>
        <begin position="58"/>
        <end position="86"/>
    </location>
</feature>
<reference evidence="2" key="1">
    <citation type="journal article" date="2021" name="Proc. Natl. Acad. Sci. U.S.A.">
        <title>Three genomes in the algal genus Volvox reveal the fate of a haploid sex-determining region after a transition to homothallism.</title>
        <authorList>
            <person name="Yamamoto K."/>
            <person name="Hamaji T."/>
            <person name="Kawai-Toyooka H."/>
            <person name="Matsuzaki R."/>
            <person name="Takahashi F."/>
            <person name="Nishimura Y."/>
            <person name="Kawachi M."/>
            <person name="Noguchi H."/>
            <person name="Minakuchi Y."/>
            <person name="Umen J.G."/>
            <person name="Toyoda A."/>
            <person name="Nozaki H."/>
        </authorList>
    </citation>
    <scope>NUCLEOTIDE SEQUENCE</scope>
    <source>
        <strain evidence="2">NIES-3785</strain>
    </source>
</reference>
<feature type="compositionally biased region" description="Acidic residues" evidence="1">
    <location>
        <begin position="595"/>
        <end position="625"/>
    </location>
</feature>
<feature type="region of interest" description="Disordered" evidence="1">
    <location>
        <begin position="426"/>
        <end position="942"/>
    </location>
</feature>
<feature type="compositionally biased region" description="Acidic residues" evidence="1">
    <location>
        <begin position="430"/>
        <end position="440"/>
    </location>
</feature>
<feature type="compositionally biased region" description="Polar residues" evidence="1">
    <location>
        <begin position="12"/>
        <end position="27"/>
    </location>
</feature>
<name>A0A8J4GTE6_9CHLO</name>
<dbReference type="EMBL" id="BNCQ01000059">
    <property type="protein sequence ID" value="GIM14771.1"/>
    <property type="molecule type" value="Genomic_DNA"/>
</dbReference>
<feature type="compositionally biased region" description="Low complexity" evidence="1">
    <location>
        <begin position="322"/>
        <end position="334"/>
    </location>
</feature>
<proteinExistence type="predicted"/>
<dbReference type="InterPro" id="IPR010736">
    <property type="entry name" value="SHIPPO-rpt"/>
</dbReference>
<feature type="compositionally biased region" description="Pro residues" evidence="1">
    <location>
        <begin position="667"/>
        <end position="692"/>
    </location>
</feature>
<dbReference type="Proteomes" id="UP000722791">
    <property type="component" value="Unassembled WGS sequence"/>
</dbReference>
<feature type="region of interest" description="Disordered" evidence="1">
    <location>
        <begin position="1302"/>
        <end position="1331"/>
    </location>
</feature>
<gene>
    <name evidence="2" type="ORF">Vretimale_17580</name>
</gene>
<feature type="compositionally biased region" description="Low complexity" evidence="1">
    <location>
        <begin position="784"/>
        <end position="796"/>
    </location>
</feature>
<feature type="compositionally biased region" description="Low complexity" evidence="1">
    <location>
        <begin position="989"/>
        <end position="1013"/>
    </location>
</feature>
<dbReference type="Pfam" id="PF07004">
    <property type="entry name" value="SHIPPO-rpt"/>
    <property type="match status" value="3"/>
</dbReference>
<feature type="region of interest" description="Disordered" evidence="1">
    <location>
        <begin position="959"/>
        <end position="1016"/>
    </location>
</feature>
<feature type="compositionally biased region" description="Low complexity" evidence="1">
    <location>
        <begin position="883"/>
        <end position="931"/>
    </location>
</feature>
<feature type="compositionally biased region" description="Acidic residues" evidence="1">
    <location>
        <begin position="492"/>
        <end position="501"/>
    </location>
</feature>
<feature type="region of interest" description="Disordered" evidence="1">
    <location>
        <begin position="1"/>
        <end position="391"/>
    </location>
</feature>
<feature type="compositionally biased region" description="Polar residues" evidence="1">
    <location>
        <begin position="133"/>
        <end position="152"/>
    </location>
</feature>
<feature type="compositionally biased region" description="Low complexity" evidence="1">
    <location>
        <begin position="804"/>
        <end position="820"/>
    </location>
</feature>
<comment type="caution">
    <text evidence="2">The sequence shown here is derived from an EMBL/GenBank/DDBJ whole genome shotgun (WGS) entry which is preliminary data.</text>
</comment>
<protein>
    <submittedName>
        <fullName evidence="2">Uncharacterized protein</fullName>
    </submittedName>
</protein>
<feature type="compositionally biased region" description="Polar residues" evidence="1">
    <location>
        <begin position="767"/>
        <end position="783"/>
    </location>
</feature>
<feature type="compositionally biased region" description="Basic and acidic residues" evidence="1">
    <location>
        <begin position="224"/>
        <end position="249"/>
    </location>
</feature>
<feature type="compositionally biased region" description="Polar residues" evidence="1">
    <location>
        <begin position="932"/>
        <end position="941"/>
    </location>
</feature>
<feature type="compositionally biased region" description="Basic and acidic residues" evidence="1">
    <location>
        <begin position="1321"/>
        <end position="1331"/>
    </location>
</feature>
<evidence type="ECO:0000313" key="3">
    <source>
        <dbReference type="Proteomes" id="UP000722791"/>
    </source>
</evidence>
<sequence length="1331" mass="136136">MASIDQAELSGQHPQDPSQQPDNQTKISPRLQDSDLKPAKTTQEAIADAEELTRMPPANSNSYPDTTSISNTTTPEATKSTRTGSLQPAGVGADIAPSPNEESNEDGNGGAEEPSSAPKSETRPELDPDLVANQDQDQPLASGATGVQQQEQDLPERDGAEPLLPSLPPESPPMPEAEPTLASNAVESEADLKAELGGGVAVNKEAAQSEEDPDGGQLEPSGPEAERPSEKLEGLKQEVYDEEKGKEEKEKEEEEKEEEKDRGLSEVDAGPVATGVSASFDESGAEVAPASPDGEGDDATAGLPKTPSVRVEEGAQQGGAAAGDADADPAGAAEAAERDVAGDAPEPGGAQDSLQRSRDGSTAPDPEVSEQEEDAGGLATSVAAGDGNDTPGVLEAVAEAICGEAGMAYDEAAMVGAAADAHADVVGGEVCEEEAEEEEEEKVKVKEGVDPDLDLSEQGQSDKSKGPLVTAASSDPGVDVDVDTGADGAAAEVEEPPDGVDEPPRDLAAVEGAHVSEPPGKSATRQADGGHENGRGTGSSTGSSKKGDSSRSGSGTGQRADSGRTSAAAKAPAAGSKAAQGPSAAAAAIASDSGGDAEDGGVYDDNDVSADSDVNQEPDQLDGDDPLSAPSPSGAKEDGGTRNSSLAGGSGNGAAAVTSPPSQAPKVVPPLVFPPIPNASPPDSPAQSPPKPQVRHPNGAQSTKPSRPPPPPSLSPPQQRPPPPSKRQDPQQANGAGRGQRGPEKPAAPGKAQAAAPAEPKTDGQRRGSNPRQLQAAPNSSPTKPQRQLQQQQQPQEAKEAKPAEAQPQRQQAAKPAPAAISSGGDDGGKEPSSAKRPARLKDVLAASEAPDPDSITQQYLKMLHGGVLQRPNTAPEGPTDTGGAKNAAGSGAAAVMALSCPPSTGQTQQQQHPSSRQPPQQPQRPSTGRSTCSGSSNLTAQGIELARLQARTAWDVSPLQRGEPQSTAGTHKLPPLHTSGGGGGGGQTSPQSPISPIHASGVAAAKWPAADGAPPPPRIFIPRPTASAAPYPPIYSPGPGAYSPTVFRRGDHSSLGGQSFGGGSPPRAWAFGSANQRPRHVCLHFRDDSPGPVYLPSKDRLSTSPCPVNHKFDHNLTGGRYSLTAGQPGNAPMFNPGPGTYEPATTAAGDSLSPGRSGAMPAYSFSHTRKLLIPAIDGAALPVLSKEHVREYYGTLSPGPAHYSPETSPTRMAAPAYSIKGRRACWFDPLELSPGPIYKPNELDRRGGHSLGDAPYATIGKGPKFHDPTGALSASAWLSFNHARRANYGIHSPGPVYLPNDPRVPRVPSPSLATGPLDRFTARNETGRLQ</sequence>
<accession>A0A8J4GTE6</accession>
<feature type="compositionally biased region" description="Pro residues" evidence="1">
    <location>
        <begin position="706"/>
        <end position="725"/>
    </location>
</feature>